<dbReference type="EMBL" id="FLRD01000001">
    <property type="protein sequence ID" value="SBT30362.1"/>
    <property type="molecule type" value="Genomic_DNA"/>
</dbReference>
<dbReference type="Proteomes" id="UP000078555">
    <property type="component" value="Unassembled WGS sequence"/>
</dbReference>
<reference evidence="3 4" key="1">
    <citation type="submission" date="2016-05" db="EMBL/GenBank/DDBJ databases">
        <authorList>
            <person name="Naeem Raeece"/>
        </authorList>
    </citation>
    <scope>NUCLEOTIDE SEQUENCE [LARGE SCALE GENOMIC DNA]</scope>
</reference>
<sequence>MNREDSFSALAKQFARRFPEKTTAYHTITYEYSCACTYFTLPTSQRALIPHPFVQHYFVCNFAPLNKLYCTQMHSNFSQNEKFERRKKFTLEKTFQSLCSNSNCLYTHVYAELAYQLDFFFFFFFSRLTPLRSNLRGETTSTGWSVHFAKKEKLPAPHWCPIHITTIRVTTV</sequence>
<proteinExistence type="predicted"/>
<keyword evidence="4" id="KW-1185">Reference proteome</keyword>
<protein>
    <submittedName>
        <fullName evidence="1">Uncharacterized protein</fullName>
    </submittedName>
</protein>
<accession>A0A1A8YFP4</accession>
<evidence type="ECO:0000313" key="2">
    <source>
        <dbReference type="EMBL" id="SBT30742.1"/>
    </source>
</evidence>
<dbReference type="EMBL" id="FLRE01000001">
    <property type="protein sequence ID" value="SBT30742.1"/>
    <property type="molecule type" value="Genomic_DNA"/>
</dbReference>
<gene>
    <name evidence="1" type="ORF">POVWA1_000230</name>
    <name evidence="2" type="ORF">POVWA2_000500</name>
</gene>
<reference evidence="1" key="2">
    <citation type="submission" date="2016-05" db="EMBL/GenBank/DDBJ databases">
        <authorList>
            <person name="Lavstsen T."/>
            <person name="Jespersen J.S."/>
        </authorList>
    </citation>
    <scope>NUCLEOTIDE SEQUENCE [LARGE SCALE GENOMIC DNA]</scope>
</reference>
<name>A0A1A8YFP4_PLAOA</name>
<evidence type="ECO:0000313" key="4">
    <source>
        <dbReference type="Proteomes" id="UP000078555"/>
    </source>
</evidence>
<evidence type="ECO:0000313" key="1">
    <source>
        <dbReference type="EMBL" id="SBT30362.1"/>
    </source>
</evidence>
<dbReference type="Proteomes" id="UP000078550">
    <property type="component" value="Unassembled WGS sequence"/>
</dbReference>
<dbReference type="AlphaFoldDB" id="A0A1A8YFP4"/>
<organism evidence="1 4">
    <name type="scientific">Plasmodium ovale wallikeri</name>
    <dbReference type="NCBI Taxonomy" id="864142"/>
    <lineage>
        <taxon>Eukaryota</taxon>
        <taxon>Sar</taxon>
        <taxon>Alveolata</taxon>
        <taxon>Apicomplexa</taxon>
        <taxon>Aconoidasida</taxon>
        <taxon>Haemosporida</taxon>
        <taxon>Plasmodiidae</taxon>
        <taxon>Plasmodium</taxon>
        <taxon>Plasmodium (Plasmodium)</taxon>
    </lineage>
</organism>
<evidence type="ECO:0000313" key="3">
    <source>
        <dbReference type="Proteomes" id="UP000078550"/>
    </source>
</evidence>